<dbReference type="Proteomes" id="UP000494256">
    <property type="component" value="Unassembled WGS sequence"/>
</dbReference>
<comment type="caution">
    <text evidence="2">The sequence shown here is derived from an EMBL/GenBank/DDBJ whole genome shotgun (WGS) entry which is preliminary data.</text>
</comment>
<reference evidence="2 3" key="1">
    <citation type="submission" date="2020-04" db="EMBL/GenBank/DDBJ databases">
        <authorList>
            <person name="Wallbank WR R."/>
            <person name="Pardo Diaz C."/>
            <person name="Kozak K."/>
            <person name="Martin S."/>
            <person name="Jiggins C."/>
            <person name="Moest M."/>
            <person name="Warren A I."/>
            <person name="Byers J.R.P. K."/>
            <person name="Montejo-Kovacevich G."/>
            <person name="Yen C E."/>
        </authorList>
    </citation>
    <scope>NUCLEOTIDE SEQUENCE [LARGE SCALE GENOMIC DNA]</scope>
</reference>
<accession>A0A8S0YLS8</accession>
<evidence type="ECO:0000313" key="3">
    <source>
        <dbReference type="Proteomes" id="UP000494256"/>
    </source>
</evidence>
<protein>
    <submittedName>
        <fullName evidence="2">Uncharacterized protein</fullName>
    </submittedName>
</protein>
<dbReference type="EMBL" id="CADEBD010000034">
    <property type="protein sequence ID" value="CAB3220054.1"/>
    <property type="molecule type" value="Genomic_DNA"/>
</dbReference>
<feature type="region of interest" description="Disordered" evidence="1">
    <location>
        <begin position="60"/>
        <end position="91"/>
    </location>
</feature>
<dbReference type="AlphaFoldDB" id="A0A8S0YLS8"/>
<feature type="compositionally biased region" description="Low complexity" evidence="1">
    <location>
        <begin position="62"/>
        <end position="72"/>
    </location>
</feature>
<proteinExistence type="predicted"/>
<dbReference type="OrthoDB" id="10068564at2759"/>
<name>A0A8S0YLS8_ARCPL</name>
<organism evidence="2 3">
    <name type="scientific">Arctia plantaginis</name>
    <name type="common">Wood tiger moth</name>
    <name type="synonym">Phalaena plantaginis</name>
    <dbReference type="NCBI Taxonomy" id="874455"/>
    <lineage>
        <taxon>Eukaryota</taxon>
        <taxon>Metazoa</taxon>
        <taxon>Ecdysozoa</taxon>
        <taxon>Arthropoda</taxon>
        <taxon>Hexapoda</taxon>
        <taxon>Insecta</taxon>
        <taxon>Pterygota</taxon>
        <taxon>Neoptera</taxon>
        <taxon>Endopterygota</taxon>
        <taxon>Lepidoptera</taxon>
        <taxon>Glossata</taxon>
        <taxon>Ditrysia</taxon>
        <taxon>Noctuoidea</taxon>
        <taxon>Erebidae</taxon>
        <taxon>Arctiinae</taxon>
        <taxon>Arctia</taxon>
    </lineage>
</organism>
<sequence>MWQRSVVTRRYIVLQSARRHVVLRCGNEWWRSGTSGGTQNQPLGTSQACVTSSGCTTRRRAGALGSPGAPLIAPAPPRAAPRRDPLCPYLH</sequence>
<evidence type="ECO:0000256" key="1">
    <source>
        <dbReference type="SAM" id="MobiDB-lite"/>
    </source>
</evidence>
<gene>
    <name evidence="2" type="ORF">APLA_LOCUS153</name>
</gene>
<evidence type="ECO:0000313" key="2">
    <source>
        <dbReference type="EMBL" id="CAB3220054.1"/>
    </source>
</evidence>